<evidence type="ECO:0000256" key="6">
    <source>
        <dbReference type="ARBA" id="ARBA00022801"/>
    </source>
</evidence>
<dbReference type="Proteomes" id="UP000053989">
    <property type="component" value="Unassembled WGS sequence"/>
</dbReference>
<dbReference type="InterPro" id="IPR027806">
    <property type="entry name" value="HARBI1_dom"/>
</dbReference>
<dbReference type="InterPro" id="IPR045249">
    <property type="entry name" value="HARBI1-like"/>
</dbReference>
<dbReference type="OrthoDB" id="2659088at2759"/>
<dbReference type="GO" id="GO:0005634">
    <property type="term" value="C:nucleus"/>
    <property type="evidence" value="ECO:0007669"/>
    <property type="project" value="UniProtKB-SubCell"/>
</dbReference>
<keyword evidence="6" id="KW-0378">Hydrolase</keyword>
<gene>
    <name evidence="9" type="ORF">SCLCIDRAFT_1172926</name>
</gene>
<protein>
    <recommendedName>
        <fullName evidence="8">DDE Tnp4 domain-containing protein</fullName>
    </recommendedName>
</protein>
<dbReference type="Pfam" id="PF13359">
    <property type="entry name" value="DDE_Tnp_4"/>
    <property type="match status" value="1"/>
</dbReference>
<dbReference type="GO" id="GO:0016787">
    <property type="term" value="F:hydrolase activity"/>
    <property type="evidence" value="ECO:0007669"/>
    <property type="project" value="UniProtKB-KW"/>
</dbReference>
<sequence>MSISPISPMSPMLSLDSMSIDSNSNSTDTTSTAEAVVAPYTRLLSVIQALHDEVKMTRILEHQQGPMLKISQLPLLQYFAEDRVSLFRKKVRVDPPIFDDILDEISDHAVFQNQSNNKQFPISVQLAIFLNRVGHYGNASSPDDVAQWAGVSMGTVMNCTNRVMAALLARHDAFIYIPGVHSNNMHQAQIFAESRACRGWRNRVFAADGTTVNLYARPGIFGDGFYDRNVHDTYAFHGTRMYQDPGLIPQHHWIWADSAYPCEKWCAIPFKKPRGGRLTHRQNTYNRYLSKVRICEFLHIYWFSEVLKIHVRVEHAFAALKGRFQSLCELRLKINKEEDLHVAVYWIMCCMILHNMIVHFEARRKRTLNNGSMDWAIQEAGRLDDDDDDTGGEQGGTEGQQFRGLLVERLLKQRGIHI</sequence>
<comment type="subcellular location">
    <subcellularLocation>
        <location evidence="2">Nucleus</location>
    </subcellularLocation>
</comment>
<name>A0A0C3D3D9_9AGAM</name>
<keyword evidence="7" id="KW-0539">Nucleus</keyword>
<evidence type="ECO:0000256" key="5">
    <source>
        <dbReference type="ARBA" id="ARBA00022723"/>
    </source>
</evidence>
<dbReference type="PANTHER" id="PTHR22930">
    <property type="match status" value="1"/>
</dbReference>
<comment type="cofactor">
    <cofactor evidence="1">
        <name>a divalent metal cation</name>
        <dbReference type="ChEBI" id="CHEBI:60240"/>
    </cofactor>
</comment>
<reference evidence="9 10" key="1">
    <citation type="submission" date="2014-04" db="EMBL/GenBank/DDBJ databases">
        <authorList>
            <consortium name="DOE Joint Genome Institute"/>
            <person name="Kuo A."/>
            <person name="Kohler A."/>
            <person name="Nagy L.G."/>
            <person name="Floudas D."/>
            <person name="Copeland A."/>
            <person name="Barry K.W."/>
            <person name="Cichocki N."/>
            <person name="Veneault-Fourrey C."/>
            <person name="LaButti K."/>
            <person name="Lindquist E.A."/>
            <person name="Lipzen A."/>
            <person name="Lundell T."/>
            <person name="Morin E."/>
            <person name="Murat C."/>
            <person name="Sun H."/>
            <person name="Tunlid A."/>
            <person name="Henrissat B."/>
            <person name="Grigoriev I.V."/>
            <person name="Hibbett D.S."/>
            <person name="Martin F."/>
            <person name="Nordberg H.P."/>
            <person name="Cantor M.N."/>
            <person name="Hua S.X."/>
        </authorList>
    </citation>
    <scope>NUCLEOTIDE SEQUENCE [LARGE SCALE GENOMIC DNA]</scope>
    <source>
        <strain evidence="9 10">Foug A</strain>
    </source>
</reference>
<keyword evidence="10" id="KW-1185">Reference proteome</keyword>
<evidence type="ECO:0000259" key="8">
    <source>
        <dbReference type="Pfam" id="PF13359"/>
    </source>
</evidence>
<dbReference type="AlphaFoldDB" id="A0A0C3D3D9"/>
<comment type="similarity">
    <text evidence="3">Belongs to the HARBI1 family.</text>
</comment>
<dbReference type="PANTHER" id="PTHR22930:SF85">
    <property type="entry name" value="GH03217P-RELATED"/>
    <property type="match status" value="1"/>
</dbReference>
<evidence type="ECO:0000313" key="10">
    <source>
        <dbReference type="Proteomes" id="UP000053989"/>
    </source>
</evidence>
<dbReference type="EMBL" id="KN822305">
    <property type="protein sequence ID" value="KIM50939.1"/>
    <property type="molecule type" value="Genomic_DNA"/>
</dbReference>
<evidence type="ECO:0000313" key="9">
    <source>
        <dbReference type="EMBL" id="KIM50939.1"/>
    </source>
</evidence>
<accession>A0A0C3D3D9</accession>
<evidence type="ECO:0000256" key="1">
    <source>
        <dbReference type="ARBA" id="ARBA00001968"/>
    </source>
</evidence>
<evidence type="ECO:0000256" key="3">
    <source>
        <dbReference type="ARBA" id="ARBA00006958"/>
    </source>
</evidence>
<evidence type="ECO:0000256" key="2">
    <source>
        <dbReference type="ARBA" id="ARBA00004123"/>
    </source>
</evidence>
<keyword evidence="5" id="KW-0479">Metal-binding</keyword>
<evidence type="ECO:0000256" key="4">
    <source>
        <dbReference type="ARBA" id="ARBA00022722"/>
    </source>
</evidence>
<dbReference type="GO" id="GO:0004518">
    <property type="term" value="F:nuclease activity"/>
    <property type="evidence" value="ECO:0007669"/>
    <property type="project" value="UniProtKB-KW"/>
</dbReference>
<proteinExistence type="inferred from homology"/>
<dbReference type="GO" id="GO:0046872">
    <property type="term" value="F:metal ion binding"/>
    <property type="evidence" value="ECO:0007669"/>
    <property type="project" value="UniProtKB-KW"/>
</dbReference>
<organism evidence="9 10">
    <name type="scientific">Scleroderma citrinum Foug A</name>
    <dbReference type="NCBI Taxonomy" id="1036808"/>
    <lineage>
        <taxon>Eukaryota</taxon>
        <taxon>Fungi</taxon>
        <taxon>Dikarya</taxon>
        <taxon>Basidiomycota</taxon>
        <taxon>Agaricomycotina</taxon>
        <taxon>Agaricomycetes</taxon>
        <taxon>Agaricomycetidae</taxon>
        <taxon>Boletales</taxon>
        <taxon>Sclerodermatineae</taxon>
        <taxon>Sclerodermataceae</taxon>
        <taxon>Scleroderma</taxon>
    </lineage>
</organism>
<dbReference type="HOGENOM" id="CLU_018552_2_1_1"/>
<keyword evidence="4" id="KW-0540">Nuclease</keyword>
<evidence type="ECO:0000256" key="7">
    <source>
        <dbReference type="ARBA" id="ARBA00023242"/>
    </source>
</evidence>
<reference evidence="10" key="2">
    <citation type="submission" date="2015-01" db="EMBL/GenBank/DDBJ databases">
        <title>Evolutionary Origins and Diversification of the Mycorrhizal Mutualists.</title>
        <authorList>
            <consortium name="DOE Joint Genome Institute"/>
            <consortium name="Mycorrhizal Genomics Consortium"/>
            <person name="Kohler A."/>
            <person name="Kuo A."/>
            <person name="Nagy L.G."/>
            <person name="Floudas D."/>
            <person name="Copeland A."/>
            <person name="Barry K.W."/>
            <person name="Cichocki N."/>
            <person name="Veneault-Fourrey C."/>
            <person name="LaButti K."/>
            <person name="Lindquist E.A."/>
            <person name="Lipzen A."/>
            <person name="Lundell T."/>
            <person name="Morin E."/>
            <person name="Murat C."/>
            <person name="Riley R."/>
            <person name="Ohm R."/>
            <person name="Sun H."/>
            <person name="Tunlid A."/>
            <person name="Henrissat B."/>
            <person name="Grigoriev I.V."/>
            <person name="Hibbett D.S."/>
            <person name="Martin F."/>
        </authorList>
    </citation>
    <scope>NUCLEOTIDE SEQUENCE [LARGE SCALE GENOMIC DNA]</scope>
    <source>
        <strain evidence="10">Foug A</strain>
    </source>
</reference>
<feature type="domain" description="DDE Tnp4" evidence="8">
    <location>
        <begin position="230"/>
        <end position="294"/>
    </location>
</feature>
<dbReference type="InParanoid" id="A0A0C3D3D9"/>